<proteinExistence type="predicted"/>
<dbReference type="PANTHER" id="PTHR13504:SF38">
    <property type="entry name" value="FIDO DOMAIN-CONTAINING PROTEIN"/>
    <property type="match status" value="1"/>
</dbReference>
<feature type="binding site" evidence="2">
    <location>
        <begin position="254"/>
        <end position="261"/>
    </location>
    <ligand>
        <name>ATP</name>
        <dbReference type="ChEBI" id="CHEBI:30616"/>
    </ligand>
</feature>
<accession>A0A318KI38</accession>
<dbReference type="PANTHER" id="PTHR13504">
    <property type="entry name" value="FIDO DOMAIN-CONTAINING PROTEIN DDB_G0283145"/>
    <property type="match status" value="1"/>
</dbReference>
<dbReference type="Gene3D" id="1.10.3290.10">
    <property type="entry name" value="Fido-like domain"/>
    <property type="match status" value="1"/>
</dbReference>
<evidence type="ECO:0000256" key="2">
    <source>
        <dbReference type="PIRSR" id="PIRSR640198-2"/>
    </source>
</evidence>
<dbReference type="InterPro" id="IPR036597">
    <property type="entry name" value="Fido-like_dom_sf"/>
</dbReference>
<reference evidence="5 6" key="1">
    <citation type="submission" date="2018-05" db="EMBL/GenBank/DDBJ databases">
        <title>Genomic Encyclopedia of Type Strains, Phase IV (KMG-IV): sequencing the most valuable type-strain genomes for metagenomic binning, comparative biology and taxonomic classification.</title>
        <authorList>
            <person name="Goeker M."/>
        </authorList>
    </citation>
    <scope>NUCLEOTIDE SEQUENCE [LARGE SCALE GENOMIC DNA]</scope>
    <source>
        <strain evidence="5 6">JC118</strain>
    </source>
</reference>
<evidence type="ECO:0000313" key="6">
    <source>
        <dbReference type="Proteomes" id="UP000247612"/>
    </source>
</evidence>
<evidence type="ECO:0000259" key="4">
    <source>
        <dbReference type="PROSITE" id="PS51459"/>
    </source>
</evidence>
<gene>
    <name evidence="5" type="ORF">DES51_1461</name>
</gene>
<evidence type="ECO:0000256" key="1">
    <source>
        <dbReference type="PIRSR" id="PIRSR640198-1"/>
    </source>
</evidence>
<organism evidence="5 6">
    <name type="scientific">Dielma fastidiosa</name>
    <dbReference type="NCBI Taxonomy" id="1034346"/>
    <lineage>
        <taxon>Bacteria</taxon>
        <taxon>Bacillati</taxon>
        <taxon>Bacillota</taxon>
        <taxon>Erysipelotrichia</taxon>
        <taxon>Erysipelotrichales</taxon>
        <taxon>Erysipelotrichaceae</taxon>
        <taxon>Dielma</taxon>
    </lineage>
</organism>
<feature type="active site" evidence="1">
    <location>
        <position position="250"/>
    </location>
</feature>
<sequence length="401" mass="46674">MLVFVCIIQGIYLNYKYHTYEQIFIGIYCYYDYDFDYSLNFVYNLREMVVLKGMRDFNYSKIRDQKWDSDILAYIAAIYKEMGKQEQYLKQRSAELEKLVEIAKIQSTEASNAIEGIVTTSTRIKQLVEEKTTPRNRDEQEIAGYRDVLNIIHDSFDTISVTRNYILQLHKIMYNHMNNPMAGKIKNVQNYISVKYLDGHTETLFTPLAPFETAEALDKICEEYNRVIGNFEVEPLIAIPIFIHDFLCIHPFNDGNGRISRLLTTLLLYKNGFYVGKYISLEAKIAQNKDLYYDALNRSQNGWHDGSEDIIPFIKYLLGIILSAYKDFEDRFFIIETKLPAVEIVKKATQNKLGKFTKQDIWELCPSLSISSIEGSLRKLVESGELERKGSGKATYYVRLK</sequence>
<dbReference type="PROSITE" id="PS51459">
    <property type="entry name" value="FIDO"/>
    <property type="match status" value="1"/>
</dbReference>
<dbReference type="Pfam" id="PF02661">
    <property type="entry name" value="Fic"/>
    <property type="match status" value="1"/>
</dbReference>
<feature type="domain" description="Fido" evidence="4">
    <location>
        <begin position="161"/>
        <end position="316"/>
    </location>
</feature>
<evidence type="ECO:0000256" key="3">
    <source>
        <dbReference type="PIRSR" id="PIRSR640198-3"/>
    </source>
</evidence>
<feature type="site" description="Important for autoinhibition of adenylyltransferase activity" evidence="3">
    <location>
        <position position="115"/>
    </location>
</feature>
<comment type="caution">
    <text evidence="5">The sequence shown here is derived from an EMBL/GenBank/DDBJ whole genome shotgun (WGS) entry which is preliminary data.</text>
</comment>
<protein>
    <submittedName>
        <fullName evidence="5">Fic family protein</fullName>
    </submittedName>
</protein>
<dbReference type="InterPro" id="IPR040198">
    <property type="entry name" value="Fido_containing"/>
</dbReference>
<dbReference type="STRING" id="1034346.GCA_000313565_03495"/>
<keyword evidence="2" id="KW-0547">Nucleotide-binding</keyword>
<dbReference type="AlphaFoldDB" id="A0A318KI38"/>
<keyword evidence="2" id="KW-0067">ATP-binding</keyword>
<evidence type="ECO:0000313" key="5">
    <source>
        <dbReference type="EMBL" id="PXX73371.1"/>
    </source>
</evidence>
<dbReference type="SUPFAM" id="SSF140931">
    <property type="entry name" value="Fic-like"/>
    <property type="match status" value="1"/>
</dbReference>
<feature type="binding site" evidence="2">
    <location>
        <begin position="292"/>
        <end position="293"/>
    </location>
    <ligand>
        <name>ATP</name>
        <dbReference type="ChEBI" id="CHEBI:30616"/>
    </ligand>
</feature>
<keyword evidence="6" id="KW-1185">Reference proteome</keyword>
<dbReference type="EMBL" id="QJKH01000046">
    <property type="protein sequence ID" value="PXX73371.1"/>
    <property type="molecule type" value="Genomic_DNA"/>
</dbReference>
<dbReference type="Proteomes" id="UP000247612">
    <property type="component" value="Unassembled WGS sequence"/>
</dbReference>
<dbReference type="InterPro" id="IPR003812">
    <property type="entry name" value="Fido"/>
</dbReference>
<name>A0A318KI38_9FIRM</name>
<dbReference type="GO" id="GO:0005524">
    <property type="term" value="F:ATP binding"/>
    <property type="evidence" value="ECO:0007669"/>
    <property type="project" value="UniProtKB-KW"/>
</dbReference>